<keyword evidence="2" id="KW-1185">Reference proteome</keyword>
<proteinExistence type="predicted"/>
<dbReference type="SUPFAM" id="SSF55874">
    <property type="entry name" value="ATPase domain of HSP90 chaperone/DNA topoisomerase II/histidine kinase"/>
    <property type="match status" value="1"/>
</dbReference>
<keyword evidence="1" id="KW-0547">Nucleotide-binding</keyword>
<evidence type="ECO:0000313" key="2">
    <source>
        <dbReference type="Proteomes" id="UP001597474"/>
    </source>
</evidence>
<organism evidence="1 2">
    <name type="scientific">Sulfitobacter aestuarii</name>
    <dbReference type="NCBI Taxonomy" id="2161676"/>
    <lineage>
        <taxon>Bacteria</taxon>
        <taxon>Pseudomonadati</taxon>
        <taxon>Pseudomonadota</taxon>
        <taxon>Alphaproteobacteria</taxon>
        <taxon>Rhodobacterales</taxon>
        <taxon>Roseobacteraceae</taxon>
        <taxon>Sulfitobacter</taxon>
    </lineage>
</organism>
<dbReference type="Proteomes" id="UP001597474">
    <property type="component" value="Unassembled WGS sequence"/>
</dbReference>
<dbReference type="InterPro" id="IPR036890">
    <property type="entry name" value="HATPase_C_sf"/>
</dbReference>
<keyword evidence="1" id="KW-0067">ATP-binding</keyword>
<dbReference type="EMBL" id="JBHUMP010000059">
    <property type="protein sequence ID" value="MFD2741751.1"/>
    <property type="molecule type" value="Genomic_DNA"/>
</dbReference>
<comment type="caution">
    <text evidence="1">The sequence shown here is derived from an EMBL/GenBank/DDBJ whole genome shotgun (WGS) entry which is preliminary data.</text>
</comment>
<accession>A0ABW5U748</accession>
<protein>
    <submittedName>
        <fullName evidence="1">ATP-binding protein</fullName>
    </submittedName>
</protein>
<reference evidence="2" key="1">
    <citation type="journal article" date="2019" name="Int. J. Syst. Evol. Microbiol.">
        <title>The Global Catalogue of Microorganisms (GCM) 10K type strain sequencing project: providing services to taxonomists for standard genome sequencing and annotation.</title>
        <authorList>
            <consortium name="The Broad Institute Genomics Platform"/>
            <consortium name="The Broad Institute Genome Sequencing Center for Infectious Disease"/>
            <person name="Wu L."/>
            <person name="Ma J."/>
        </authorList>
    </citation>
    <scope>NUCLEOTIDE SEQUENCE [LARGE SCALE GENOMIC DNA]</scope>
    <source>
        <strain evidence="2">TISTR 2562</strain>
    </source>
</reference>
<dbReference type="Gene3D" id="3.30.565.10">
    <property type="entry name" value="Histidine kinase-like ATPase, C-terminal domain"/>
    <property type="match status" value="1"/>
</dbReference>
<gene>
    <name evidence="1" type="ORF">ACFSUD_19545</name>
</gene>
<dbReference type="GO" id="GO:0005524">
    <property type="term" value="F:ATP binding"/>
    <property type="evidence" value="ECO:0007669"/>
    <property type="project" value="UniProtKB-KW"/>
</dbReference>
<dbReference type="RefSeq" id="WP_386376178.1">
    <property type="nucleotide sequence ID" value="NZ_JBHUMP010000059.1"/>
</dbReference>
<sequence>MSKILCQTDIGDIFDLFEYCFREVMRNAVEHGAGKNLVVFGQRWEAKGVAEIVIYDDGIGVAETLYDNEYIDCNNGREALKFAILPGISGVSRDERFSQDETWGNSGFGLYVTSRFCAEYGSFRMISGDDALTFSRGVQSEHKWSLPGTFVQLRFSVQSSSGQVSRINQIIEEGKSEFSNILVDFPIQPSAASKLLASHFEKEHVF</sequence>
<evidence type="ECO:0000313" key="1">
    <source>
        <dbReference type="EMBL" id="MFD2741751.1"/>
    </source>
</evidence>
<name>A0ABW5U748_9RHOB</name>